<organism evidence="4 5">
    <name type="scientific">Emiliania huxleyi (strain CCMP1516)</name>
    <dbReference type="NCBI Taxonomy" id="280463"/>
    <lineage>
        <taxon>Eukaryota</taxon>
        <taxon>Haptista</taxon>
        <taxon>Haptophyta</taxon>
        <taxon>Prymnesiophyceae</taxon>
        <taxon>Isochrysidales</taxon>
        <taxon>Noelaerhabdaceae</taxon>
        <taxon>Emiliania</taxon>
    </lineage>
</organism>
<dbReference type="Proteomes" id="UP000013827">
    <property type="component" value="Unassembled WGS sequence"/>
</dbReference>
<dbReference type="STRING" id="2903.R1EP14"/>
<dbReference type="InterPro" id="IPR002110">
    <property type="entry name" value="Ankyrin_rpt"/>
</dbReference>
<keyword evidence="2 3" id="KW-0040">ANK repeat</keyword>
<dbReference type="PROSITE" id="PS50088">
    <property type="entry name" value="ANK_REPEAT"/>
    <property type="match status" value="1"/>
</dbReference>
<keyword evidence="5" id="KW-1185">Reference proteome</keyword>
<dbReference type="InterPro" id="IPR036770">
    <property type="entry name" value="Ankyrin_rpt-contain_sf"/>
</dbReference>
<dbReference type="RefSeq" id="XP_005775038.1">
    <property type="nucleotide sequence ID" value="XM_005774981.1"/>
</dbReference>
<dbReference type="HOGENOM" id="CLU_967846_0_0_1"/>
<reference evidence="4" key="2">
    <citation type="submission" date="2024-10" db="UniProtKB">
        <authorList>
            <consortium name="EnsemblProtists"/>
        </authorList>
    </citation>
    <scope>IDENTIFICATION</scope>
</reference>
<accession>A0A0D3JGH4</accession>
<evidence type="ECO:0000256" key="3">
    <source>
        <dbReference type="PROSITE-ProRule" id="PRU00023"/>
    </source>
</evidence>
<dbReference type="InterPro" id="IPR051165">
    <property type="entry name" value="Multifunctional_ANK_Repeat"/>
</dbReference>
<reference evidence="5" key="1">
    <citation type="journal article" date="2013" name="Nature">
        <title>Pan genome of the phytoplankton Emiliania underpins its global distribution.</title>
        <authorList>
            <person name="Read B.A."/>
            <person name="Kegel J."/>
            <person name="Klute M.J."/>
            <person name="Kuo A."/>
            <person name="Lefebvre S.C."/>
            <person name="Maumus F."/>
            <person name="Mayer C."/>
            <person name="Miller J."/>
            <person name="Monier A."/>
            <person name="Salamov A."/>
            <person name="Young J."/>
            <person name="Aguilar M."/>
            <person name="Claverie J.M."/>
            <person name="Frickenhaus S."/>
            <person name="Gonzalez K."/>
            <person name="Herman E.K."/>
            <person name="Lin Y.C."/>
            <person name="Napier J."/>
            <person name="Ogata H."/>
            <person name="Sarno A.F."/>
            <person name="Shmutz J."/>
            <person name="Schroeder D."/>
            <person name="de Vargas C."/>
            <person name="Verret F."/>
            <person name="von Dassow P."/>
            <person name="Valentin K."/>
            <person name="Van de Peer Y."/>
            <person name="Wheeler G."/>
            <person name="Dacks J.B."/>
            <person name="Delwiche C.F."/>
            <person name="Dyhrman S.T."/>
            <person name="Glockner G."/>
            <person name="John U."/>
            <person name="Richards T."/>
            <person name="Worden A.Z."/>
            <person name="Zhang X."/>
            <person name="Grigoriev I.V."/>
            <person name="Allen A.E."/>
            <person name="Bidle K."/>
            <person name="Borodovsky M."/>
            <person name="Bowler C."/>
            <person name="Brownlee C."/>
            <person name="Cock J.M."/>
            <person name="Elias M."/>
            <person name="Gladyshev V.N."/>
            <person name="Groth M."/>
            <person name="Guda C."/>
            <person name="Hadaegh A."/>
            <person name="Iglesias-Rodriguez M.D."/>
            <person name="Jenkins J."/>
            <person name="Jones B.M."/>
            <person name="Lawson T."/>
            <person name="Leese F."/>
            <person name="Lindquist E."/>
            <person name="Lobanov A."/>
            <person name="Lomsadze A."/>
            <person name="Malik S.B."/>
            <person name="Marsh M.E."/>
            <person name="Mackinder L."/>
            <person name="Mock T."/>
            <person name="Mueller-Roeber B."/>
            <person name="Pagarete A."/>
            <person name="Parker M."/>
            <person name="Probert I."/>
            <person name="Quesneville H."/>
            <person name="Raines C."/>
            <person name="Rensing S.A."/>
            <person name="Riano-Pachon D.M."/>
            <person name="Richier S."/>
            <person name="Rokitta S."/>
            <person name="Shiraiwa Y."/>
            <person name="Soanes D.M."/>
            <person name="van der Giezen M."/>
            <person name="Wahlund T.M."/>
            <person name="Williams B."/>
            <person name="Wilson W."/>
            <person name="Wolfe G."/>
            <person name="Wurch L.L."/>
        </authorList>
    </citation>
    <scope>NUCLEOTIDE SEQUENCE</scope>
</reference>
<proteinExistence type="predicted"/>
<evidence type="ECO:0000313" key="4">
    <source>
        <dbReference type="EnsemblProtists" id="EOD22609"/>
    </source>
</evidence>
<dbReference type="GeneID" id="17268154"/>
<dbReference type="AlphaFoldDB" id="A0A0D3JGH4"/>
<protein>
    <submittedName>
        <fullName evidence="4">Uncharacterized protein</fullName>
    </submittedName>
</protein>
<keyword evidence="1" id="KW-0677">Repeat</keyword>
<evidence type="ECO:0000256" key="2">
    <source>
        <dbReference type="ARBA" id="ARBA00023043"/>
    </source>
</evidence>
<dbReference type="PANTHER" id="PTHR24123">
    <property type="entry name" value="ANKYRIN REPEAT-CONTAINING"/>
    <property type="match status" value="1"/>
</dbReference>
<dbReference type="Pfam" id="PF12796">
    <property type="entry name" value="Ank_2"/>
    <property type="match status" value="1"/>
</dbReference>
<sequence>MPASARCRPTCQFSGWQALRLACRDGRLQMVQRLLDRGVVPNDDDIDPQGPTPMMLACAGGHLACVQHLSVHGASRSCTAAWADDDLAPNGLQVPDGESVRTVAAGGNHDDLVDFLDRSAEWCTALHHLTVVPAGRVRLLLRCGADVHARASAAGPSPLDLARALGASGRAEAGTGAALVLAAAEAWSPRSHSLFPTAARRRASTLLQLGYMMSAAFRGAEAAWTEVWRTVAALRARIKEAFAALTNQGLPPQEAAVQALEMARREPRKIPFAARTSLWKSRFQAAPA</sequence>
<feature type="repeat" description="ANK" evidence="3">
    <location>
        <begin position="14"/>
        <end position="46"/>
    </location>
</feature>
<dbReference type="PaxDb" id="2903-EOD22609"/>
<dbReference type="SUPFAM" id="SSF48403">
    <property type="entry name" value="Ankyrin repeat"/>
    <property type="match status" value="1"/>
</dbReference>
<name>A0A0D3JGH4_EMIH1</name>
<dbReference type="SMART" id="SM00248">
    <property type="entry name" value="ANK"/>
    <property type="match status" value="3"/>
</dbReference>
<dbReference type="PANTHER" id="PTHR24123:SF33">
    <property type="entry name" value="PROTEIN HOS4"/>
    <property type="match status" value="1"/>
</dbReference>
<evidence type="ECO:0000256" key="1">
    <source>
        <dbReference type="ARBA" id="ARBA00022737"/>
    </source>
</evidence>
<dbReference type="Gene3D" id="1.25.40.20">
    <property type="entry name" value="Ankyrin repeat-containing domain"/>
    <property type="match status" value="1"/>
</dbReference>
<evidence type="ECO:0000313" key="5">
    <source>
        <dbReference type="Proteomes" id="UP000013827"/>
    </source>
</evidence>
<dbReference type="EnsemblProtists" id="EOD22609">
    <property type="protein sequence ID" value="EOD22609"/>
    <property type="gene ID" value="EMIHUDRAFT_240136"/>
</dbReference>
<dbReference type="KEGG" id="ehx:EMIHUDRAFT_240136"/>